<name>A0A382CBT1_9ZZZZ</name>
<dbReference type="Gene3D" id="2.60.40.3500">
    <property type="match status" value="1"/>
</dbReference>
<evidence type="ECO:0000313" key="2">
    <source>
        <dbReference type="EMBL" id="SVB23575.1"/>
    </source>
</evidence>
<dbReference type="Pfam" id="PF11741">
    <property type="entry name" value="AMIN"/>
    <property type="match status" value="1"/>
</dbReference>
<gene>
    <name evidence="2" type="ORF">METZ01_LOCUS176429</name>
</gene>
<feature type="domain" description="AMIN" evidence="1">
    <location>
        <begin position="215"/>
        <end position="299"/>
    </location>
</feature>
<organism evidence="2">
    <name type="scientific">marine metagenome</name>
    <dbReference type="NCBI Taxonomy" id="408172"/>
    <lineage>
        <taxon>unclassified sequences</taxon>
        <taxon>metagenomes</taxon>
        <taxon>ecological metagenomes</taxon>
    </lineage>
</organism>
<dbReference type="InterPro" id="IPR021731">
    <property type="entry name" value="AMIN_dom"/>
</dbReference>
<protein>
    <recommendedName>
        <fullName evidence="1">AMIN domain-containing protein</fullName>
    </recommendedName>
</protein>
<dbReference type="Gene3D" id="1.25.40.10">
    <property type="entry name" value="Tetratricopeptide repeat domain"/>
    <property type="match status" value="1"/>
</dbReference>
<dbReference type="EMBL" id="UINC01033777">
    <property type="protein sequence ID" value="SVB23575.1"/>
    <property type="molecule type" value="Genomic_DNA"/>
</dbReference>
<dbReference type="SUPFAM" id="SSF48452">
    <property type="entry name" value="TPR-like"/>
    <property type="match status" value="1"/>
</dbReference>
<proteinExistence type="predicted"/>
<dbReference type="Pfam" id="PF13174">
    <property type="entry name" value="TPR_6"/>
    <property type="match status" value="1"/>
</dbReference>
<dbReference type="AlphaFoldDB" id="A0A382CBT1"/>
<sequence length="324" mass="36870">MRFFLQKFFSANLLLWLFLSVQLISGGIAFAASSPASIDYEKARASYQSFFKSKKGMDRRDRWISIIKKFESVYKNHFPSNEAYKAIFTTGDLYEQLFSISRRDKDLDAALEAYQKTVKEFKPDRLTDDALYRQGEIFFSRGKYVAALNSFEKVSTLIPKGDVAAKARSRIPNVRFFVSKGDLVKQVSLKETKNTSYSKENSSLTGGKKLILKKIDYKVGSDSFRVVVYTSEAVTFSQGRLSKPERVYINFKETQLADSVAKEIKIGSRFLKGLRLSQLDKENTRLVVDLNESNNLKIGVWSEGHKLFVELSNKKAPDVKVASK</sequence>
<reference evidence="2" key="1">
    <citation type="submission" date="2018-05" db="EMBL/GenBank/DDBJ databases">
        <authorList>
            <person name="Lanie J.A."/>
            <person name="Ng W.-L."/>
            <person name="Kazmierczak K.M."/>
            <person name="Andrzejewski T.M."/>
            <person name="Davidsen T.M."/>
            <person name="Wayne K.J."/>
            <person name="Tettelin H."/>
            <person name="Glass J.I."/>
            <person name="Rusch D."/>
            <person name="Podicherti R."/>
            <person name="Tsui H.-C.T."/>
            <person name="Winkler M.E."/>
        </authorList>
    </citation>
    <scope>NUCLEOTIDE SEQUENCE</scope>
</reference>
<dbReference type="InterPro" id="IPR019734">
    <property type="entry name" value="TPR_rpt"/>
</dbReference>
<accession>A0A382CBT1</accession>
<feature type="non-terminal residue" evidence="2">
    <location>
        <position position="324"/>
    </location>
</feature>
<dbReference type="InterPro" id="IPR011990">
    <property type="entry name" value="TPR-like_helical_dom_sf"/>
</dbReference>
<dbReference type="PROSITE" id="PS50005">
    <property type="entry name" value="TPR"/>
    <property type="match status" value="1"/>
</dbReference>
<evidence type="ECO:0000259" key="1">
    <source>
        <dbReference type="Pfam" id="PF11741"/>
    </source>
</evidence>